<dbReference type="SUPFAM" id="SSF56219">
    <property type="entry name" value="DNase I-like"/>
    <property type="match status" value="1"/>
</dbReference>
<dbReference type="AlphaFoldDB" id="A0A6J1QZ99"/>
<evidence type="ECO:0000256" key="1">
    <source>
        <dbReference type="SAM" id="MobiDB-lite"/>
    </source>
</evidence>
<feature type="region of interest" description="Disordered" evidence="1">
    <location>
        <begin position="121"/>
        <end position="140"/>
    </location>
</feature>
<dbReference type="InterPro" id="IPR036691">
    <property type="entry name" value="Endo/exonu/phosph_ase_sf"/>
</dbReference>
<feature type="compositionally biased region" description="Basic and acidic residues" evidence="1">
    <location>
        <begin position="34"/>
        <end position="56"/>
    </location>
</feature>
<accession>A0A6J1QZ99</accession>
<keyword evidence="2" id="KW-1185">Reference proteome</keyword>
<proteinExistence type="predicted"/>
<dbReference type="GeneID" id="112464744"/>
<protein>
    <submittedName>
        <fullName evidence="3">Golgin subfamily A member 6-like protein 22</fullName>
    </submittedName>
</protein>
<reference evidence="3" key="1">
    <citation type="submission" date="2025-08" db="UniProtKB">
        <authorList>
            <consortium name="RefSeq"/>
        </authorList>
    </citation>
    <scope>IDENTIFICATION</scope>
    <source>
        <tissue evidence="3">Whole body</tissue>
    </source>
</reference>
<dbReference type="RefSeq" id="XP_024887667.1">
    <property type="nucleotide sequence ID" value="XM_025031899.1"/>
</dbReference>
<sequence length="419" mass="49230">MSEGKENGKEGKGAIGKVKEKEKVRRGSTGNIEELWKRKREEMEKSGGEEKEEIFKRSNMTARSPKKDSEISVKELGERMGEMMEEFRAVREELREGFKEQGRKMREEIEDLRREFREREKRWKEEREETNKQKEKMEERIRRLEEKMEERKEEKKEEERNGRGEVGEKMRELERRLERKEKEERRRNIVIRGLEVKEGGRRENAEKLLEGIGAKVKVTEVKRIGGDAEEGREMVLLKLENEEQKWEDFWEGLKKEDVLVMLETWIGEKGWERIRGRLPKGYEWGVQMAKKKNKKGRAIGRMIMGIRKGLKEKGTAIEVEREGWIAGKVRTGGENWNIIGVYAKKEGMEEIVQELGDRMEKKEEGRYTIIGGDFNARTGQEGGRIEEEEGGGLGEGRRSKDKKVDKEGRLLVKSLEERG</sequence>
<dbReference type="Proteomes" id="UP000504618">
    <property type="component" value="Unplaced"/>
</dbReference>
<dbReference type="OrthoDB" id="7701337at2759"/>
<evidence type="ECO:0000313" key="2">
    <source>
        <dbReference type="Proteomes" id="UP000504618"/>
    </source>
</evidence>
<feature type="compositionally biased region" description="Basic and acidic residues" evidence="1">
    <location>
        <begin position="395"/>
        <end position="405"/>
    </location>
</feature>
<feature type="compositionally biased region" description="Basic and acidic residues" evidence="1">
    <location>
        <begin position="1"/>
        <end position="25"/>
    </location>
</feature>
<organism evidence="2 3">
    <name type="scientific">Temnothorax curvispinosus</name>
    <dbReference type="NCBI Taxonomy" id="300111"/>
    <lineage>
        <taxon>Eukaryota</taxon>
        <taxon>Metazoa</taxon>
        <taxon>Ecdysozoa</taxon>
        <taxon>Arthropoda</taxon>
        <taxon>Hexapoda</taxon>
        <taxon>Insecta</taxon>
        <taxon>Pterygota</taxon>
        <taxon>Neoptera</taxon>
        <taxon>Endopterygota</taxon>
        <taxon>Hymenoptera</taxon>
        <taxon>Apocrita</taxon>
        <taxon>Aculeata</taxon>
        <taxon>Formicoidea</taxon>
        <taxon>Formicidae</taxon>
        <taxon>Myrmicinae</taxon>
        <taxon>Temnothorax</taxon>
    </lineage>
</organism>
<gene>
    <name evidence="3" type="primary">LOC112464744</name>
</gene>
<feature type="region of interest" description="Disordered" evidence="1">
    <location>
        <begin position="1"/>
        <end position="72"/>
    </location>
</feature>
<feature type="region of interest" description="Disordered" evidence="1">
    <location>
        <begin position="370"/>
        <end position="405"/>
    </location>
</feature>
<evidence type="ECO:0000313" key="3">
    <source>
        <dbReference type="RefSeq" id="XP_024887667.1"/>
    </source>
</evidence>
<feature type="region of interest" description="Disordered" evidence="1">
    <location>
        <begin position="145"/>
        <end position="167"/>
    </location>
</feature>
<name>A0A6J1QZ99_9HYME</name>
<dbReference type="Gene3D" id="3.60.10.10">
    <property type="entry name" value="Endonuclease/exonuclease/phosphatase"/>
    <property type="match status" value="1"/>
</dbReference>